<dbReference type="EMBL" id="HBGH01005427">
    <property type="protein sequence ID" value="CAD9230860.1"/>
    <property type="molecule type" value="Transcribed_RNA"/>
</dbReference>
<name>A0A7S1XDB5_9RHOD</name>
<accession>A0A7S1XDB5</accession>
<dbReference type="SMART" id="SM00256">
    <property type="entry name" value="FBOX"/>
    <property type="match status" value="1"/>
</dbReference>
<dbReference type="PANTHER" id="PTHR12874:SF9">
    <property type="entry name" value="F-BOX ONLY PROTEIN 48"/>
    <property type="match status" value="1"/>
</dbReference>
<dbReference type="GO" id="GO:0005737">
    <property type="term" value="C:cytoplasm"/>
    <property type="evidence" value="ECO:0007669"/>
    <property type="project" value="TreeGrafter"/>
</dbReference>
<dbReference type="Pfam" id="PF07744">
    <property type="entry name" value="SPOC"/>
    <property type="match status" value="1"/>
</dbReference>
<dbReference type="Gene3D" id="1.20.1280.50">
    <property type="match status" value="1"/>
</dbReference>
<dbReference type="SUPFAM" id="SSF81383">
    <property type="entry name" value="F-box domain"/>
    <property type="match status" value="1"/>
</dbReference>
<feature type="compositionally biased region" description="Acidic residues" evidence="1">
    <location>
        <begin position="44"/>
        <end position="53"/>
    </location>
</feature>
<feature type="compositionally biased region" description="Polar residues" evidence="1">
    <location>
        <begin position="30"/>
        <end position="39"/>
    </location>
</feature>
<reference evidence="3" key="1">
    <citation type="submission" date="2021-01" db="EMBL/GenBank/DDBJ databases">
        <authorList>
            <person name="Corre E."/>
            <person name="Pelletier E."/>
            <person name="Niang G."/>
            <person name="Scheremetjew M."/>
            <person name="Finn R."/>
            <person name="Kale V."/>
            <person name="Holt S."/>
            <person name="Cochrane G."/>
            <person name="Meng A."/>
            <person name="Brown T."/>
            <person name="Cohen L."/>
        </authorList>
    </citation>
    <scope>NUCLEOTIDE SEQUENCE</scope>
    <source>
        <strain evidence="3">SAG 36.94</strain>
    </source>
</reference>
<dbReference type="GO" id="GO:0031146">
    <property type="term" value="P:SCF-dependent proteasomal ubiquitin-dependent protein catabolic process"/>
    <property type="evidence" value="ECO:0007669"/>
    <property type="project" value="TreeGrafter"/>
</dbReference>
<feature type="region of interest" description="Disordered" evidence="1">
    <location>
        <begin position="1"/>
        <end position="69"/>
    </location>
</feature>
<feature type="compositionally biased region" description="Basic and acidic residues" evidence="1">
    <location>
        <begin position="1"/>
        <end position="24"/>
    </location>
</feature>
<protein>
    <recommendedName>
        <fullName evidence="2">F-box domain-containing protein</fullName>
    </recommendedName>
</protein>
<dbReference type="GO" id="GO:0019005">
    <property type="term" value="C:SCF ubiquitin ligase complex"/>
    <property type="evidence" value="ECO:0007669"/>
    <property type="project" value="TreeGrafter"/>
</dbReference>
<sequence>MDMERRGLEDIGSDDGTKEAPMREDEYEAHNSNSSTDENTMIHDDEEEDDQGEPDGQGSHNPATQGLAINVPARLKRRVQPGNGLAQGNPSASRSIGCLMGHRGACSSTVRAMEAEMSEPGAPVEPMLVDGAERGQLLHQANDCVLSGSLPTMRSQSHVSTSQGGNGIVSRLLELEAAHHLLTGETNNGLDLANIRGDGTNLKCNTRVIQVAPPTNCQLASGSKRLRTGVHSTMENLLGGGFDLNIAEGVPGDSVYRMVAELTKLISYVRSKPTVQEGSASFIRDYLRTLLVHTALSDLDDPALLPSSGANFFEDLPGELTKRIFGFLEGDDLAMVRLVCRKWDEFARDEEFWKRLCMKRWRALNNDAALWKLVDPNVAPGQVDSWRRIFPSISRSPQWRCTLQKTGRFICHLVAHQISGSPLGEGGLPHTLVVERRFNIAHLQTFVLPDASVLYFEPENEKDRSGYDDFIEYLVKRTRAGLALDNERRFIFIPPCEFSRAHGYDGSALLGVAQEAHMPLLP</sequence>
<feature type="domain" description="F-box" evidence="2">
    <location>
        <begin position="310"/>
        <end position="356"/>
    </location>
</feature>
<evidence type="ECO:0000313" key="3">
    <source>
        <dbReference type="EMBL" id="CAD9230860.1"/>
    </source>
</evidence>
<dbReference type="PANTHER" id="PTHR12874">
    <property type="entry name" value="F-BOX ONLY PROTEIN 48-RELATED"/>
    <property type="match status" value="1"/>
</dbReference>
<proteinExistence type="predicted"/>
<dbReference type="AlphaFoldDB" id="A0A7S1XDB5"/>
<organism evidence="3">
    <name type="scientific">Compsopogon caeruleus</name>
    <dbReference type="NCBI Taxonomy" id="31354"/>
    <lineage>
        <taxon>Eukaryota</taxon>
        <taxon>Rhodophyta</taxon>
        <taxon>Compsopogonophyceae</taxon>
        <taxon>Compsopogonales</taxon>
        <taxon>Compsopogonaceae</taxon>
        <taxon>Compsopogon</taxon>
    </lineage>
</organism>
<dbReference type="Pfam" id="PF12937">
    <property type="entry name" value="F-box-like"/>
    <property type="match status" value="1"/>
</dbReference>
<evidence type="ECO:0000256" key="1">
    <source>
        <dbReference type="SAM" id="MobiDB-lite"/>
    </source>
</evidence>
<dbReference type="CDD" id="cd21546">
    <property type="entry name" value="SPOC_FPA-like"/>
    <property type="match status" value="1"/>
</dbReference>
<dbReference type="InterPro" id="IPR036047">
    <property type="entry name" value="F-box-like_dom_sf"/>
</dbReference>
<dbReference type="InterPro" id="IPR012921">
    <property type="entry name" value="SPOC_C"/>
</dbReference>
<evidence type="ECO:0000259" key="2">
    <source>
        <dbReference type="PROSITE" id="PS50181"/>
    </source>
</evidence>
<dbReference type="PROSITE" id="PS50181">
    <property type="entry name" value="FBOX"/>
    <property type="match status" value="1"/>
</dbReference>
<gene>
    <name evidence="3" type="ORF">CCAE0312_LOCUS2914</name>
</gene>
<dbReference type="InterPro" id="IPR001810">
    <property type="entry name" value="F-box_dom"/>
</dbReference>